<gene>
    <name evidence="1" type="ORF">SCF082_LOCUS43109</name>
</gene>
<proteinExistence type="predicted"/>
<evidence type="ECO:0000313" key="1">
    <source>
        <dbReference type="EMBL" id="CAK9091509.1"/>
    </source>
</evidence>
<organism evidence="1 2">
    <name type="scientific">Durusdinium trenchii</name>
    <dbReference type="NCBI Taxonomy" id="1381693"/>
    <lineage>
        <taxon>Eukaryota</taxon>
        <taxon>Sar</taxon>
        <taxon>Alveolata</taxon>
        <taxon>Dinophyceae</taxon>
        <taxon>Suessiales</taxon>
        <taxon>Symbiodiniaceae</taxon>
        <taxon>Durusdinium</taxon>
    </lineage>
</organism>
<name>A0ABP0QU14_9DINO</name>
<dbReference type="Proteomes" id="UP001642464">
    <property type="component" value="Unassembled WGS sequence"/>
</dbReference>
<dbReference type="EMBL" id="CAXAMM010040173">
    <property type="protein sequence ID" value="CAK9091509.1"/>
    <property type="molecule type" value="Genomic_DNA"/>
</dbReference>
<sequence length="69" mass="8043">MESRKYRAERQKLFLTVQSAVLPRYGLEGTERGVFEMLSQFDQPEIHSTEVGYDGKAEISHVEMSCIFW</sequence>
<reference evidence="1 2" key="1">
    <citation type="submission" date="2024-02" db="EMBL/GenBank/DDBJ databases">
        <authorList>
            <person name="Chen Y."/>
            <person name="Shah S."/>
            <person name="Dougan E. K."/>
            <person name="Thang M."/>
            <person name="Chan C."/>
        </authorList>
    </citation>
    <scope>NUCLEOTIDE SEQUENCE [LARGE SCALE GENOMIC DNA]</scope>
</reference>
<keyword evidence="2" id="KW-1185">Reference proteome</keyword>
<evidence type="ECO:0000313" key="2">
    <source>
        <dbReference type="Proteomes" id="UP001642464"/>
    </source>
</evidence>
<protein>
    <submittedName>
        <fullName evidence="1">Uncharacterized protein</fullName>
    </submittedName>
</protein>
<comment type="caution">
    <text evidence="1">The sequence shown here is derived from an EMBL/GenBank/DDBJ whole genome shotgun (WGS) entry which is preliminary data.</text>
</comment>
<accession>A0ABP0QU14</accession>